<accession>A0ABP5RU96</accession>
<evidence type="ECO:0000313" key="1">
    <source>
        <dbReference type="EMBL" id="GAA2271263.1"/>
    </source>
</evidence>
<organism evidence="1 2">
    <name type="scientific">Kitasatospora cystarginea</name>
    <dbReference type="NCBI Taxonomy" id="58350"/>
    <lineage>
        <taxon>Bacteria</taxon>
        <taxon>Bacillati</taxon>
        <taxon>Actinomycetota</taxon>
        <taxon>Actinomycetes</taxon>
        <taxon>Kitasatosporales</taxon>
        <taxon>Streptomycetaceae</taxon>
        <taxon>Kitasatospora</taxon>
    </lineage>
</organism>
<comment type="caution">
    <text evidence="1">The sequence shown here is derived from an EMBL/GenBank/DDBJ whole genome shotgun (WGS) entry which is preliminary data.</text>
</comment>
<reference evidence="2" key="1">
    <citation type="journal article" date="2019" name="Int. J. Syst. Evol. Microbiol.">
        <title>The Global Catalogue of Microorganisms (GCM) 10K type strain sequencing project: providing services to taxonomists for standard genome sequencing and annotation.</title>
        <authorList>
            <consortium name="The Broad Institute Genomics Platform"/>
            <consortium name="The Broad Institute Genome Sequencing Center for Infectious Disease"/>
            <person name="Wu L."/>
            <person name="Ma J."/>
        </authorList>
    </citation>
    <scope>NUCLEOTIDE SEQUENCE [LARGE SCALE GENOMIC DNA]</scope>
    <source>
        <strain evidence="2">JCM 7356</strain>
    </source>
</reference>
<gene>
    <name evidence="1" type="ORF">GCM10010430_66450</name>
</gene>
<proteinExistence type="predicted"/>
<evidence type="ECO:0000313" key="2">
    <source>
        <dbReference type="Proteomes" id="UP001500305"/>
    </source>
</evidence>
<dbReference type="RefSeq" id="WP_344640275.1">
    <property type="nucleotide sequence ID" value="NZ_BAAATR010000042.1"/>
</dbReference>
<name>A0ABP5RU96_9ACTN</name>
<protein>
    <submittedName>
        <fullName evidence="1">Uncharacterized protein</fullName>
    </submittedName>
</protein>
<keyword evidence="2" id="KW-1185">Reference proteome</keyword>
<sequence length="45" mass="5169">MDWRDIPAFAETIRQVLTQEQIGELAETLINKPGWSGSNRIAQKR</sequence>
<dbReference type="Proteomes" id="UP001500305">
    <property type="component" value="Unassembled WGS sequence"/>
</dbReference>
<dbReference type="EMBL" id="BAAATR010000042">
    <property type="protein sequence ID" value="GAA2271263.1"/>
    <property type="molecule type" value="Genomic_DNA"/>
</dbReference>